<feature type="signal peptide" evidence="2">
    <location>
        <begin position="1"/>
        <end position="23"/>
    </location>
</feature>
<dbReference type="SUPFAM" id="SSF53254">
    <property type="entry name" value="Phosphoglycerate mutase-like"/>
    <property type="match status" value="1"/>
</dbReference>
<dbReference type="InterPro" id="IPR050645">
    <property type="entry name" value="Histidine_acid_phosphatase"/>
</dbReference>
<name>A0A7S2T9G9_9CHLO</name>
<dbReference type="PROSITE" id="PS00778">
    <property type="entry name" value="HIS_ACID_PHOSPHAT_2"/>
    <property type="match status" value="1"/>
</dbReference>
<dbReference type="GO" id="GO:0016791">
    <property type="term" value="F:phosphatase activity"/>
    <property type="evidence" value="ECO:0007669"/>
    <property type="project" value="TreeGrafter"/>
</dbReference>
<dbReference type="InterPro" id="IPR000560">
    <property type="entry name" value="His_Pase_clade-2"/>
</dbReference>
<proteinExistence type="inferred from homology"/>
<comment type="similarity">
    <text evidence="1">Belongs to the histidine acid phosphatase family.</text>
</comment>
<keyword evidence="2" id="KW-0732">Signal</keyword>
<dbReference type="Gene3D" id="3.40.50.1240">
    <property type="entry name" value="Phosphoglycerate mutase-like"/>
    <property type="match status" value="1"/>
</dbReference>
<dbReference type="Pfam" id="PF00328">
    <property type="entry name" value="His_Phos_2"/>
    <property type="match status" value="1"/>
</dbReference>
<evidence type="ECO:0000256" key="2">
    <source>
        <dbReference type="SAM" id="SignalP"/>
    </source>
</evidence>
<dbReference type="PANTHER" id="PTHR11567:SF207">
    <property type="entry name" value="LYSOPHOSPHATIDIC ACID PHOSPHATASE TYPE 6"/>
    <property type="match status" value="1"/>
</dbReference>
<accession>A0A7S2T9G9</accession>
<dbReference type="PROSITE" id="PS00616">
    <property type="entry name" value="HIS_ACID_PHOSPHAT_1"/>
    <property type="match status" value="1"/>
</dbReference>
<gene>
    <name evidence="3" type="ORF">CROS1312_LOCUS2092</name>
</gene>
<organism evidence="3">
    <name type="scientific">Chloropicon roscoffensis</name>
    <dbReference type="NCBI Taxonomy" id="1461544"/>
    <lineage>
        <taxon>Eukaryota</taxon>
        <taxon>Viridiplantae</taxon>
        <taxon>Chlorophyta</taxon>
        <taxon>Chloropicophyceae</taxon>
        <taxon>Chloropicales</taxon>
        <taxon>Chloropicaceae</taxon>
        <taxon>Chloropicon</taxon>
    </lineage>
</organism>
<dbReference type="AlphaFoldDB" id="A0A7S2T9G9"/>
<evidence type="ECO:0000313" key="3">
    <source>
        <dbReference type="EMBL" id="CAD9722939.1"/>
    </source>
</evidence>
<feature type="chain" id="PRO_5031354552" description="Acid phosphatase" evidence="2">
    <location>
        <begin position="24"/>
        <end position="432"/>
    </location>
</feature>
<dbReference type="EMBL" id="HBHM01002644">
    <property type="protein sequence ID" value="CAD9722939.1"/>
    <property type="molecule type" value="Transcribed_RNA"/>
</dbReference>
<evidence type="ECO:0008006" key="4">
    <source>
        <dbReference type="Google" id="ProtNLM"/>
    </source>
</evidence>
<dbReference type="PANTHER" id="PTHR11567">
    <property type="entry name" value="ACID PHOSPHATASE-RELATED"/>
    <property type="match status" value="1"/>
</dbReference>
<sequence length="432" mass="47849">MFGRLLGHRVGLGAASACLGALAVSPLIPRTAESRQAPPTTGERQAPGLDLVMVNVVFRHGARAPLTENYGAHDHEWSYCDRAYEAVRTRIRGLDDTDRPVSQSDERQRKVTFAGGCRKGQLTSAGQLQALQLGSRLRERYVGRGFLPDSYDPAALEVRSTNISRTLDTVTGVLTGLYPDAEEILIETCDDRREWLYPNHRNCARLSQLISGRRRETEKMREKSAYHLGLEEKLRDALGMSPEDGHVRFVELFDVCKTVKFHSAAHHFKMSDGLLRELELVATDQMKRFVAPGDDPEMLALSIGKVLRDLLGGMRRATVEGEGEPPKMKLFSGHDTTLMPLLVALGYDLVDWPPFMSNLIFELFRSGDAHYVRIQYNGEVVRIDGSDARGMVELGDLAKKLSHLTGEVSCEAKLQAAPPVDEQAAPVSNGVE</sequence>
<evidence type="ECO:0000256" key="1">
    <source>
        <dbReference type="ARBA" id="ARBA00005375"/>
    </source>
</evidence>
<dbReference type="CDD" id="cd07061">
    <property type="entry name" value="HP_HAP_like"/>
    <property type="match status" value="1"/>
</dbReference>
<dbReference type="InterPro" id="IPR033379">
    <property type="entry name" value="Acid_Pase_AS"/>
</dbReference>
<dbReference type="InterPro" id="IPR029033">
    <property type="entry name" value="His_PPase_superfam"/>
</dbReference>
<protein>
    <recommendedName>
        <fullName evidence="4">Acid phosphatase</fullName>
    </recommendedName>
</protein>
<reference evidence="3" key="1">
    <citation type="submission" date="2021-01" db="EMBL/GenBank/DDBJ databases">
        <authorList>
            <person name="Corre E."/>
            <person name="Pelletier E."/>
            <person name="Niang G."/>
            <person name="Scheremetjew M."/>
            <person name="Finn R."/>
            <person name="Kale V."/>
            <person name="Holt S."/>
            <person name="Cochrane G."/>
            <person name="Meng A."/>
            <person name="Brown T."/>
            <person name="Cohen L."/>
        </authorList>
    </citation>
    <scope>NUCLEOTIDE SEQUENCE</scope>
    <source>
        <strain evidence="3">RCC2335</strain>
    </source>
</reference>